<dbReference type="Proteomes" id="UP001296943">
    <property type="component" value="Unassembled WGS sequence"/>
</dbReference>
<sequence>MEPERNINLTSAELSGLWTTYINDSMAIPVIEYYLKHTTDEKIKDVLTFAKSLSKQHLEEITVIFNEEKFPIPYGFTNDDVNVEAPQLFSENFHLAYIYYMGKSGMEAYSMALSFSARNDLCELFNKYWNQSAELMKKSMDILLEKGIFTRPPFMPVPEQVEFVQNKSYLNGWFGGKRPLNAIEATHVFGNMKTNEMGKTLITGFAQVAKSQQVRDFFIRGKKIATKHTGVFSSLLQKSDLPATMTADATVFPSNTPPFSDKLMMFHISAMTSIGIGKYGIAMSVCTRHDLAFQYGKLLAEIGTYAEDGADIMIENKWMEQPPQVPNYEARANR</sequence>
<dbReference type="RefSeq" id="WP_204498858.1">
    <property type="nucleotide sequence ID" value="NZ_JAFBDR010000008.1"/>
</dbReference>
<evidence type="ECO:0000313" key="2">
    <source>
        <dbReference type="Proteomes" id="UP001296943"/>
    </source>
</evidence>
<comment type="caution">
    <text evidence="1">The sequence shown here is derived from an EMBL/GenBank/DDBJ whole genome shotgun (WGS) entry which is preliminary data.</text>
</comment>
<name>A0ABS2N0B0_9BACI</name>
<dbReference type="EMBL" id="JAFBDR010000008">
    <property type="protein sequence ID" value="MBM7571335.1"/>
    <property type="molecule type" value="Genomic_DNA"/>
</dbReference>
<organism evidence="1 2">
    <name type="scientific">Aquibacillus albus</name>
    <dbReference type="NCBI Taxonomy" id="1168171"/>
    <lineage>
        <taxon>Bacteria</taxon>
        <taxon>Bacillati</taxon>
        <taxon>Bacillota</taxon>
        <taxon>Bacilli</taxon>
        <taxon>Bacillales</taxon>
        <taxon>Bacillaceae</taxon>
        <taxon>Aquibacillus</taxon>
    </lineage>
</organism>
<gene>
    <name evidence="1" type="ORF">JOC48_001831</name>
</gene>
<evidence type="ECO:0000313" key="1">
    <source>
        <dbReference type="EMBL" id="MBM7571335.1"/>
    </source>
</evidence>
<dbReference type="InterPro" id="IPR012347">
    <property type="entry name" value="Ferritin-like"/>
</dbReference>
<dbReference type="Pfam" id="PF11553">
    <property type="entry name" value="DUF3231"/>
    <property type="match status" value="2"/>
</dbReference>
<keyword evidence="2" id="KW-1185">Reference proteome</keyword>
<proteinExistence type="predicted"/>
<dbReference type="Gene3D" id="1.20.1260.10">
    <property type="match status" value="2"/>
</dbReference>
<evidence type="ECO:0008006" key="3">
    <source>
        <dbReference type="Google" id="ProtNLM"/>
    </source>
</evidence>
<protein>
    <recommendedName>
        <fullName evidence="3">DUF3231 family protein</fullName>
    </recommendedName>
</protein>
<reference evidence="1 2" key="1">
    <citation type="submission" date="2021-01" db="EMBL/GenBank/DDBJ databases">
        <title>Genomic Encyclopedia of Type Strains, Phase IV (KMG-IV): sequencing the most valuable type-strain genomes for metagenomic binning, comparative biology and taxonomic classification.</title>
        <authorList>
            <person name="Goeker M."/>
        </authorList>
    </citation>
    <scope>NUCLEOTIDE SEQUENCE [LARGE SCALE GENOMIC DNA]</scope>
    <source>
        <strain evidence="1 2">DSM 23711</strain>
    </source>
</reference>
<accession>A0ABS2N0B0</accession>
<dbReference type="InterPro" id="IPR021617">
    <property type="entry name" value="DUF3231"/>
</dbReference>